<dbReference type="InterPro" id="IPR051125">
    <property type="entry name" value="ABC-4/HrtB_transporter"/>
</dbReference>
<feature type="region of interest" description="Disordered" evidence="6">
    <location>
        <begin position="790"/>
        <end position="810"/>
    </location>
</feature>
<dbReference type="STRING" id="243090.RB7074"/>
<evidence type="ECO:0000313" key="9">
    <source>
        <dbReference type="EMBL" id="CAD75160.1"/>
    </source>
</evidence>
<feature type="domain" description="ABC3 transporter permease C-terminal" evidence="8">
    <location>
        <begin position="582"/>
        <end position="706"/>
    </location>
</feature>
<feature type="domain" description="ABC3 transporter permease C-terminal" evidence="8">
    <location>
        <begin position="1101"/>
        <end position="1208"/>
    </location>
</feature>
<evidence type="ECO:0000256" key="6">
    <source>
        <dbReference type="SAM" id="MobiDB-lite"/>
    </source>
</evidence>
<evidence type="ECO:0000256" key="3">
    <source>
        <dbReference type="ARBA" id="ARBA00022692"/>
    </source>
</evidence>
<dbReference type="PANTHER" id="PTHR43738">
    <property type="entry name" value="ABC TRANSPORTER, MEMBRANE PROTEIN"/>
    <property type="match status" value="1"/>
</dbReference>
<feature type="transmembrane region" description="Helical" evidence="7">
    <location>
        <begin position="762"/>
        <end position="781"/>
    </location>
</feature>
<feature type="transmembrane region" description="Helical" evidence="7">
    <location>
        <begin position="677"/>
        <end position="698"/>
    </location>
</feature>
<dbReference type="GO" id="GO:0005886">
    <property type="term" value="C:plasma membrane"/>
    <property type="evidence" value="ECO:0007669"/>
    <property type="project" value="UniProtKB-SubCell"/>
</dbReference>
<evidence type="ECO:0000313" key="10">
    <source>
        <dbReference type="Proteomes" id="UP000001025"/>
    </source>
</evidence>
<organism evidence="9 10">
    <name type="scientific">Rhodopirellula baltica (strain DSM 10527 / NCIMB 13988 / SH1)</name>
    <dbReference type="NCBI Taxonomy" id="243090"/>
    <lineage>
        <taxon>Bacteria</taxon>
        <taxon>Pseudomonadati</taxon>
        <taxon>Planctomycetota</taxon>
        <taxon>Planctomycetia</taxon>
        <taxon>Pirellulales</taxon>
        <taxon>Pirellulaceae</taxon>
        <taxon>Rhodopirellula</taxon>
    </lineage>
</organism>
<dbReference type="HOGENOM" id="CLU_272352_0_0_0"/>
<dbReference type="KEGG" id="rba:RB7074"/>
<keyword evidence="2" id="KW-1003">Cell membrane</keyword>
<dbReference type="Pfam" id="PF02687">
    <property type="entry name" value="FtsX"/>
    <property type="match status" value="2"/>
</dbReference>
<keyword evidence="10" id="KW-1185">Reference proteome</keyword>
<dbReference type="EMBL" id="BX294145">
    <property type="protein sequence ID" value="CAD75160.1"/>
    <property type="molecule type" value="Genomic_DNA"/>
</dbReference>
<feature type="transmembrane region" description="Helical" evidence="7">
    <location>
        <begin position="1142"/>
        <end position="1172"/>
    </location>
</feature>
<evidence type="ECO:0000256" key="4">
    <source>
        <dbReference type="ARBA" id="ARBA00022989"/>
    </source>
</evidence>
<evidence type="ECO:0000259" key="8">
    <source>
        <dbReference type="Pfam" id="PF02687"/>
    </source>
</evidence>
<feature type="transmembrane region" description="Helical" evidence="7">
    <location>
        <begin position="579"/>
        <end position="599"/>
    </location>
</feature>
<evidence type="ECO:0000256" key="7">
    <source>
        <dbReference type="SAM" id="Phobius"/>
    </source>
</evidence>
<keyword evidence="3 7" id="KW-0812">Transmembrane</keyword>
<protein>
    <recommendedName>
        <fullName evidence="8">ABC3 transporter permease C-terminal domain-containing protein</fullName>
    </recommendedName>
</protein>
<dbReference type="OrthoDB" id="219657at2"/>
<reference evidence="9 10" key="1">
    <citation type="journal article" date="2003" name="Proc. Natl. Acad. Sci. U.S.A.">
        <title>Complete genome sequence of the marine planctomycete Pirellula sp. strain 1.</title>
        <authorList>
            <person name="Gloeckner F.O."/>
            <person name="Kube M."/>
            <person name="Bauer M."/>
            <person name="Teeling H."/>
            <person name="Lombardot T."/>
            <person name="Ludwig W."/>
            <person name="Gade D."/>
            <person name="Beck A."/>
            <person name="Borzym K."/>
            <person name="Heitmann K."/>
            <person name="Rabus R."/>
            <person name="Schlesner H."/>
            <person name="Amann R."/>
            <person name="Reinhardt R."/>
        </authorList>
    </citation>
    <scope>NUCLEOTIDE SEQUENCE [LARGE SCALE GENOMIC DNA]</scope>
    <source>
        <strain evidence="10">DSM 10527 / NCIMB 13988 / SH1</strain>
    </source>
</reference>
<sequence>MTPPDPRKPMASRARSVTLVSLILSTLRHRQAVTVAVALGVATATAVITGALLVGDSMRGSLRSLTVERLGKIESIVSPGAFFPLADLSIEGESIGQGETKAKGTAAKDSFATPVILFPGGSIEADVEGSDRQRRIGGVQVLGVDESFWDLDVTGIRPEAMPGGESVVLNQAAADELKVSVGDQVTLRLPVEGAVPADSPLGRREIQSEGLPRMKVAAIVPDSGLGRFSLSPNQAAPKTVFASRTVIADVLDRDGQANAIFLAREISADDVSWSLETLGWNLQHIQRGREKGGEPIIDYVSLTSENLLLKNDAVNAVMDALPEGTVTPVMTYLANAIEKVDPKTGEVIVNDQSHSVPYSTLSAIDDGPTLPLDYSFQEQPTTESGETPIVLNDWTANRLGAAVGDQVRVFFYEPEVENGREIERSFDAVVTEIVPVTIPSKPYRRNREAVFDEPITPYNDPALTPDVPGVTDQDSIGDWDLPFQLDRKIEREDDAYWNEQRLTPKAFVPLDVGQTIFGSRFGQTTGLRIDASLAKDMPALRAKILAATRGVQGELGWIPRSIRAEQLAASKGTTPFDGLFLALSFFVILAAMMLIALLLRLGVIQRLSEFGTLLAVGFTPRRVMKLALGETAVTAAFGTLIGIAGGVAYAWAVLWALKSWWVGAVTVPFLQFYATPLSIALGGILGWLVCMFTAAWTLRFLLRLNPAALVGGRTMDSSHALSGGAKAKKPGVGNASKWVAIALLALAFVAAIAGAMGGGQQAAGGFVGAGMLSLVAILIWVHRSLRRRSDSGAARGEKPTTGHAMRSPGLGGGSLSSLAMANARRSPLRSTLAIGLVATAAFLILSISVFRLSPTREGTGGFDLIGQTAQPLHQDLRAEDVRAELLGRDAESFTKDDVRVVPFRMKGGDDASCNNLYQAMRPTVIGLSDQDSLDGFGWASMEADTSEATWELLNVSASGTLEDPVPVVIDQNTAMWSLQMRGGLGEVKAFDYGSGDVHFRVVGLLAGSVLQGKLIIGERAFENVFPSSTGYQYFLFSMQGDDAAEAERSTGSSRDEEVDEIAEVLESRLVDAGMDVQRADHVLAGLLAVQNTYLRTFQSLGALGLLLGTIGLAVAQLRSVLERRGELAVMRAVGFTRQRLAALVLGENTFLLAIGIGCGAVTAMMAVLPYAWLSGTNMPIAEPLGILLAILLFGTLAGLVAVWKVLTLPLIESLRAENAVVEL</sequence>
<dbReference type="PATRIC" id="fig|243090.15.peg.3421"/>
<dbReference type="EnsemblBacteria" id="CAD75160">
    <property type="protein sequence ID" value="CAD75160"/>
    <property type="gene ID" value="RB7074"/>
</dbReference>
<dbReference type="InParanoid" id="Q7UPA2"/>
<feature type="transmembrane region" description="Helical" evidence="7">
    <location>
        <begin position="1184"/>
        <end position="1206"/>
    </location>
</feature>
<evidence type="ECO:0000256" key="5">
    <source>
        <dbReference type="ARBA" id="ARBA00023136"/>
    </source>
</evidence>
<evidence type="ECO:0000256" key="1">
    <source>
        <dbReference type="ARBA" id="ARBA00004651"/>
    </source>
</evidence>
<feature type="transmembrane region" description="Helical" evidence="7">
    <location>
        <begin position="631"/>
        <end position="657"/>
    </location>
</feature>
<accession>Q7UPA2</accession>
<comment type="subcellular location">
    <subcellularLocation>
        <location evidence="1">Cell membrane</location>
        <topology evidence="1">Multi-pass membrane protein</topology>
    </subcellularLocation>
</comment>
<dbReference type="AlphaFoldDB" id="Q7UPA2"/>
<feature type="compositionally biased region" description="Basic and acidic residues" evidence="6">
    <location>
        <begin position="790"/>
        <end position="800"/>
    </location>
</feature>
<evidence type="ECO:0000256" key="2">
    <source>
        <dbReference type="ARBA" id="ARBA00022475"/>
    </source>
</evidence>
<dbReference type="Proteomes" id="UP000001025">
    <property type="component" value="Chromosome"/>
</dbReference>
<keyword evidence="5 7" id="KW-0472">Membrane</keyword>
<feature type="transmembrane region" description="Helical" evidence="7">
    <location>
        <begin position="830"/>
        <end position="850"/>
    </location>
</feature>
<dbReference type="InterPro" id="IPR003838">
    <property type="entry name" value="ABC3_permease_C"/>
</dbReference>
<proteinExistence type="predicted"/>
<keyword evidence="4 7" id="KW-1133">Transmembrane helix</keyword>
<feature type="transmembrane region" description="Helical" evidence="7">
    <location>
        <begin position="1100"/>
        <end position="1121"/>
    </location>
</feature>
<name>Q7UPA2_RHOBA</name>
<dbReference type="PANTHER" id="PTHR43738:SF2">
    <property type="entry name" value="ABC TRANSPORTER PERMEASE"/>
    <property type="match status" value="1"/>
</dbReference>
<dbReference type="eggNOG" id="COG0577">
    <property type="taxonomic scope" value="Bacteria"/>
</dbReference>
<gene>
    <name evidence="9" type="ordered locus">RB7074</name>
</gene>
<feature type="transmembrane region" description="Helical" evidence="7">
    <location>
        <begin position="738"/>
        <end position="756"/>
    </location>
</feature>